<sequence>MSTWQQTPGTGYYPGQQGPNTGYPSQNPGYPPQNPGYPPSQGYPPPQDGYNPGYPPAYPGGNPPAAGFVPPMNPPYGQVPPNSGTPFTPPPMQAGMYGTSYAEDPMQDEIKGFDFSEQSIRRGFIRKVYAILMVQLLITIGFIALFLFHPGTKHWFSRHTYVFYIALIATFVLLIAMSCCSNLRRQAPMNYIFLLLFTVAEGIVLGAASSTYQVDAVLMAAGITAVVCFALTIFAFQTKWDFTLLSGVLFVAVIILLVFSIAAFFVKGKIFTLIYASLGALIFSVYLVFDTQLMMGGKHKYSISPEEYIFAALNLYLDIVNIFIYILTIIAASRD</sequence>
<dbReference type="PANTHER" id="PTHR23291">
    <property type="entry name" value="BAX INHIBITOR-RELATED"/>
    <property type="match status" value="1"/>
</dbReference>
<evidence type="ECO:0000313" key="7">
    <source>
        <dbReference type="Proteomes" id="UP000829291"/>
    </source>
</evidence>
<dbReference type="GeneID" id="107225822"/>
<dbReference type="KEGG" id="nlo:107225822"/>
<feature type="compositionally biased region" description="Pro residues" evidence="6">
    <location>
        <begin position="29"/>
        <end position="62"/>
    </location>
</feature>
<evidence type="ECO:0000313" key="8">
    <source>
        <dbReference type="RefSeq" id="XP_015521896.1"/>
    </source>
</evidence>
<feature type="transmembrane region" description="Helical" evidence="5">
    <location>
        <begin position="216"/>
        <end position="236"/>
    </location>
</feature>
<feature type="transmembrane region" description="Helical" evidence="5">
    <location>
        <begin position="243"/>
        <end position="264"/>
    </location>
</feature>
<protein>
    <submittedName>
        <fullName evidence="11 12">Protein lifeguard 1 isoform X1</fullName>
    </submittedName>
    <submittedName>
        <fullName evidence="8 9">Protein lifeguard 1-like</fullName>
    </submittedName>
</protein>
<dbReference type="Proteomes" id="UP000829291">
    <property type="component" value="Chromosome 2"/>
</dbReference>
<dbReference type="GO" id="GO:0016020">
    <property type="term" value="C:membrane"/>
    <property type="evidence" value="ECO:0007669"/>
    <property type="project" value="UniProtKB-SubCell"/>
</dbReference>
<dbReference type="PANTHER" id="PTHR23291:SF47">
    <property type="entry name" value="TRANSMEMBRANE BAX INHIBITOR MOTIF CONTAINING 7"/>
    <property type="match status" value="1"/>
</dbReference>
<organism evidence="7 10">
    <name type="scientific">Neodiprion lecontei</name>
    <name type="common">Redheaded pine sawfly</name>
    <dbReference type="NCBI Taxonomy" id="441921"/>
    <lineage>
        <taxon>Eukaryota</taxon>
        <taxon>Metazoa</taxon>
        <taxon>Ecdysozoa</taxon>
        <taxon>Arthropoda</taxon>
        <taxon>Hexapoda</taxon>
        <taxon>Insecta</taxon>
        <taxon>Pterygota</taxon>
        <taxon>Neoptera</taxon>
        <taxon>Endopterygota</taxon>
        <taxon>Hymenoptera</taxon>
        <taxon>Tenthredinoidea</taxon>
        <taxon>Diprionidae</taxon>
        <taxon>Diprioninae</taxon>
        <taxon>Neodiprion</taxon>
    </lineage>
</organism>
<feature type="compositionally biased region" description="Low complexity" evidence="6">
    <location>
        <begin position="1"/>
        <end position="28"/>
    </location>
</feature>
<evidence type="ECO:0000313" key="12">
    <source>
        <dbReference type="RefSeq" id="XP_046588141.1"/>
    </source>
</evidence>
<dbReference type="CDD" id="cd10428">
    <property type="entry name" value="LFG_like"/>
    <property type="match status" value="1"/>
</dbReference>
<feature type="transmembrane region" description="Helical" evidence="5">
    <location>
        <begin position="309"/>
        <end position="332"/>
    </location>
</feature>
<gene>
    <name evidence="8 9 10 11 12" type="primary">LOC107225822</name>
</gene>
<evidence type="ECO:0000256" key="2">
    <source>
        <dbReference type="ARBA" id="ARBA00022692"/>
    </source>
</evidence>
<reference evidence="8 9" key="1">
    <citation type="submission" date="2025-04" db="UniProtKB">
        <authorList>
            <consortium name="RefSeq"/>
        </authorList>
    </citation>
    <scope>IDENTIFICATION</scope>
    <source>
        <tissue evidence="11 12">Thorax and Abdomen</tissue>
        <tissue evidence="8 9">Whole body</tissue>
    </source>
</reference>
<dbReference type="AlphaFoldDB" id="A0A6J0C5P7"/>
<dbReference type="OrthoDB" id="7933078at2759"/>
<dbReference type="Pfam" id="PF01027">
    <property type="entry name" value="Bax1-I"/>
    <property type="match status" value="1"/>
</dbReference>
<evidence type="ECO:0000313" key="11">
    <source>
        <dbReference type="RefSeq" id="XP_046588140.1"/>
    </source>
</evidence>
<evidence type="ECO:0000256" key="1">
    <source>
        <dbReference type="ARBA" id="ARBA00004141"/>
    </source>
</evidence>
<feature type="transmembrane region" description="Helical" evidence="5">
    <location>
        <begin position="270"/>
        <end position="289"/>
    </location>
</feature>
<evidence type="ECO:0000256" key="5">
    <source>
        <dbReference type="RuleBase" id="RU004379"/>
    </source>
</evidence>
<dbReference type="RefSeq" id="XP_015521897.1">
    <property type="nucleotide sequence ID" value="XM_015666411.1"/>
</dbReference>
<keyword evidence="2 5" id="KW-0812">Transmembrane</keyword>
<feature type="transmembrane region" description="Helical" evidence="5">
    <location>
        <begin position="128"/>
        <end position="149"/>
    </location>
</feature>
<feature type="region of interest" description="Disordered" evidence="6">
    <location>
        <begin position="1"/>
        <end position="75"/>
    </location>
</feature>
<dbReference type="RefSeq" id="XP_015521896.1">
    <property type="nucleotide sequence ID" value="XM_015666410.1"/>
</dbReference>
<comment type="subcellular location">
    <subcellularLocation>
        <location evidence="1">Membrane</location>
        <topology evidence="1">Multi-pass membrane protein</topology>
    </subcellularLocation>
</comment>
<evidence type="ECO:0000256" key="3">
    <source>
        <dbReference type="ARBA" id="ARBA00022989"/>
    </source>
</evidence>
<feature type="transmembrane region" description="Helical" evidence="5">
    <location>
        <begin position="191"/>
        <end position="210"/>
    </location>
</feature>
<keyword evidence="3 5" id="KW-1133">Transmembrane helix</keyword>
<dbReference type="RefSeq" id="XP_046588140.1">
    <property type="nucleotide sequence ID" value="XM_046732184.1"/>
</dbReference>
<name>A0A6J0C5P7_NEOLC</name>
<evidence type="ECO:0000313" key="10">
    <source>
        <dbReference type="RefSeq" id="XP_015521898.1"/>
    </source>
</evidence>
<evidence type="ECO:0000256" key="4">
    <source>
        <dbReference type="ARBA" id="ARBA00023136"/>
    </source>
</evidence>
<comment type="similarity">
    <text evidence="5">Belongs to the BI1 family.</text>
</comment>
<dbReference type="RefSeq" id="XP_015521898.1">
    <property type="nucleotide sequence ID" value="XM_015666412.1"/>
</dbReference>
<dbReference type="InterPro" id="IPR006214">
    <property type="entry name" value="Bax_inhibitor_1-related"/>
</dbReference>
<accession>A0A6J0C5P7</accession>
<proteinExistence type="inferred from homology"/>
<keyword evidence="4 5" id="KW-0472">Membrane</keyword>
<dbReference type="RefSeq" id="XP_046588141.1">
    <property type="nucleotide sequence ID" value="XM_046732185.1"/>
</dbReference>
<feature type="transmembrane region" description="Helical" evidence="5">
    <location>
        <begin position="161"/>
        <end position="179"/>
    </location>
</feature>
<dbReference type="CTD" id="36418"/>
<evidence type="ECO:0000313" key="9">
    <source>
        <dbReference type="RefSeq" id="XP_015521897.1"/>
    </source>
</evidence>
<evidence type="ECO:0000256" key="6">
    <source>
        <dbReference type="SAM" id="MobiDB-lite"/>
    </source>
</evidence>
<keyword evidence="7" id="KW-1185">Reference proteome</keyword>